<dbReference type="SUPFAM" id="SSF103473">
    <property type="entry name" value="MFS general substrate transporter"/>
    <property type="match status" value="1"/>
</dbReference>
<dbReference type="InterPro" id="IPR011701">
    <property type="entry name" value="MFS"/>
</dbReference>
<feature type="domain" description="Major facilitator superfamily (MFS) profile" evidence="8">
    <location>
        <begin position="13"/>
        <end position="463"/>
    </location>
</feature>
<dbReference type="Proteomes" id="UP000076128">
    <property type="component" value="Chromosome"/>
</dbReference>
<dbReference type="Gene3D" id="1.20.1250.20">
    <property type="entry name" value="MFS general substrate transporter like domains"/>
    <property type="match status" value="1"/>
</dbReference>
<dbReference type="EMBL" id="CP012661">
    <property type="protein sequence ID" value="AMY71314.1"/>
    <property type="molecule type" value="Genomic_DNA"/>
</dbReference>
<evidence type="ECO:0000313" key="10">
    <source>
        <dbReference type="Proteomes" id="UP000076128"/>
    </source>
</evidence>
<feature type="transmembrane region" description="Helical" evidence="7">
    <location>
        <begin position="262"/>
        <end position="288"/>
    </location>
</feature>
<feature type="transmembrane region" description="Helical" evidence="7">
    <location>
        <begin position="333"/>
        <end position="352"/>
    </location>
</feature>
<feature type="transmembrane region" description="Helical" evidence="7">
    <location>
        <begin position="440"/>
        <end position="459"/>
    </location>
</feature>
<keyword evidence="3" id="KW-1003">Cell membrane</keyword>
<gene>
    <name evidence="9" type="ORF">AKL17_4092</name>
</gene>
<sequence length="471" mass="47744">MALPTLDPKRWKALALLCAAQFIVILDTSIIGVALPAIQSDLGFSDEGLSWIFNAYVIAFGGLLLLGGKLADVFGARRIFLSGFAILTAASVLAGLAQSQTVLLAGRSLQGVGAALIAPAALTILMRLFGGRPAELGKAFGFWGASAAAGGTAGVFLGGVITKWMSWSWTFLINLPLGLAVLFAGPAVLRAIPGNRGKIGLIDSALITGSVVAAVYAIVTGEHVGWFVPQTLGLLGLAAVLMIAFLTLQATSKTPLLPLRIFGAPGLAAGNLVMALLGAAWIPLWFFLNLYLQSVLNLSALGSGLALLPMTLMIMLMMVRLTGPLVGRFGVKPVLVTGLIALSVSLVLFSGLPSDGKFLANVLPVSLLAAVGMSLAYIPVTMTGMGGAEPKDTGLASGLINTTYQVGSALGLAVMVSLAASAGQGGGNEAAPLLAGYQTAFLGGAGVAAIAALASLLLIRGQTAATDIPVG</sequence>
<dbReference type="InterPro" id="IPR020846">
    <property type="entry name" value="MFS_dom"/>
</dbReference>
<proteinExistence type="predicted"/>
<evidence type="ECO:0000256" key="1">
    <source>
        <dbReference type="ARBA" id="ARBA00004651"/>
    </source>
</evidence>
<keyword evidence="6 7" id="KW-0472">Membrane</keyword>
<keyword evidence="4 7" id="KW-0812">Transmembrane</keyword>
<protein>
    <submittedName>
        <fullName evidence="9">Permease of the major facilitator superfamily</fullName>
    </submittedName>
</protein>
<dbReference type="InterPro" id="IPR036259">
    <property type="entry name" value="MFS_trans_sf"/>
</dbReference>
<dbReference type="PATRIC" id="fig|1335048.3.peg.4263"/>
<dbReference type="KEGG" id="daa:AKL17_4092"/>
<dbReference type="GO" id="GO:0022857">
    <property type="term" value="F:transmembrane transporter activity"/>
    <property type="evidence" value="ECO:0007669"/>
    <property type="project" value="InterPro"/>
</dbReference>
<keyword evidence="5 7" id="KW-1133">Transmembrane helix</keyword>
<evidence type="ECO:0000256" key="7">
    <source>
        <dbReference type="SAM" id="Phobius"/>
    </source>
</evidence>
<evidence type="ECO:0000259" key="8">
    <source>
        <dbReference type="PROSITE" id="PS50850"/>
    </source>
</evidence>
<feature type="transmembrane region" description="Helical" evidence="7">
    <location>
        <begin position="231"/>
        <end position="250"/>
    </location>
</feature>
<feature type="transmembrane region" description="Helical" evidence="7">
    <location>
        <begin position="140"/>
        <end position="161"/>
    </location>
</feature>
<feature type="transmembrane region" description="Helical" evidence="7">
    <location>
        <begin position="48"/>
        <end position="67"/>
    </location>
</feature>
<evidence type="ECO:0000256" key="4">
    <source>
        <dbReference type="ARBA" id="ARBA00022692"/>
    </source>
</evidence>
<dbReference type="PANTHER" id="PTHR42718:SF46">
    <property type="entry name" value="BLR6921 PROTEIN"/>
    <property type="match status" value="1"/>
</dbReference>
<accession>A0A159Z9E0</accession>
<evidence type="ECO:0000256" key="5">
    <source>
        <dbReference type="ARBA" id="ARBA00022989"/>
    </source>
</evidence>
<feature type="transmembrane region" description="Helical" evidence="7">
    <location>
        <begin position="79"/>
        <end position="97"/>
    </location>
</feature>
<feature type="transmembrane region" description="Helical" evidence="7">
    <location>
        <begin position="300"/>
        <end position="321"/>
    </location>
</feature>
<dbReference type="GO" id="GO:0005886">
    <property type="term" value="C:plasma membrane"/>
    <property type="evidence" value="ECO:0007669"/>
    <property type="project" value="UniProtKB-SubCell"/>
</dbReference>
<reference evidence="9 10" key="1">
    <citation type="submission" date="2015-09" db="EMBL/GenBank/DDBJ databases">
        <title>Complete genome sequence of Defluviimonas alba cai42t isolated from an oilfield in Xinjiang.</title>
        <authorList>
            <person name="Geng S."/>
            <person name="Pan X."/>
            <person name="Wu X."/>
        </authorList>
    </citation>
    <scope>NUCLEOTIDE SEQUENCE [LARGE SCALE GENOMIC DNA]</scope>
    <source>
        <strain evidence="10">cai42</strain>
    </source>
</reference>
<name>A0A159Z9E0_9RHOB</name>
<organism evidence="9 10">
    <name type="scientific">Frigidibacter mobilis</name>
    <dbReference type="NCBI Taxonomy" id="1335048"/>
    <lineage>
        <taxon>Bacteria</taxon>
        <taxon>Pseudomonadati</taxon>
        <taxon>Pseudomonadota</taxon>
        <taxon>Alphaproteobacteria</taxon>
        <taxon>Rhodobacterales</taxon>
        <taxon>Paracoccaceae</taxon>
        <taxon>Frigidibacter</taxon>
    </lineage>
</organism>
<evidence type="ECO:0000256" key="3">
    <source>
        <dbReference type="ARBA" id="ARBA00022475"/>
    </source>
</evidence>
<dbReference type="Pfam" id="PF07690">
    <property type="entry name" value="MFS_1"/>
    <property type="match status" value="1"/>
</dbReference>
<evidence type="ECO:0000256" key="6">
    <source>
        <dbReference type="ARBA" id="ARBA00023136"/>
    </source>
</evidence>
<keyword evidence="10" id="KW-1185">Reference proteome</keyword>
<feature type="transmembrane region" description="Helical" evidence="7">
    <location>
        <begin position="358"/>
        <end position="378"/>
    </location>
</feature>
<dbReference type="AlphaFoldDB" id="A0A159Z9E0"/>
<dbReference type="CDD" id="cd17321">
    <property type="entry name" value="MFS_MMR_MDR_like"/>
    <property type="match status" value="1"/>
</dbReference>
<comment type="subcellular location">
    <subcellularLocation>
        <location evidence="1">Cell membrane</location>
        <topology evidence="1">Multi-pass membrane protein</topology>
    </subcellularLocation>
</comment>
<dbReference type="PRINTS" id="PR01036">
    <property type="entry name" value="TCRTETB"/>
</dbReference>
<dbReference type="PANTHER" id="PTHR42718">
    <property type="entry name" value="MAJOR FACILITATOR SUPERFAMILY MULTIDRUG TRANSPORTER MFSC"/>
    <property type="match status" value="1"/>
</dbReference>
<feature type="transmembrane region" description="Helical" evidence="7">
    <location>
        <begin position="167"/>
        <end position="189"/>
    </location>
</feature>
<dbReference type="Gene3D" id="1.20.1720.10">
    <property type="entry name" value="Multidrug resistance protein D"/>
    <property type="match status" value="1"/>
</dbReference>
<dbReference type="STRING" id="1335048.AKL17_4092"/>
<feature type="transmembrane region" description="Helical" evidence="7">
    <location>
        <begin position="109"/>
        <end position="128"/>
    </location>
</feature>
<evidence type="ECO:0000256" key="2">
    <source>
        <dbReference type="ARBA" id="ARBA00022448"/>
    </source>
</evidence>
<feature type="transmembrane region" description="Helical" evidence="7">
    <location>
        <begin position="399"/>
        <end position="420"/>
    </location>
</feature>
<keyword evidence="2" id="KW-0813">Transport</keyword>
<dbReference type="OrthoDB" id="9812221at2"/>
<evidence type="ECO:0000313" key="9">
    <source>
        <dbReference type="EMBL" id="AMY71314.1"/>
    </source>
</evidence>
<feature type="transmembrane region" description="Helical" evidence="7">
    <location>
        <begin position="201"/>
        <end position="219"/>
    </location>
</feature>
<dbReference type="PROSITE" id="PS50850">
    <property type="entry name" value="MFS"/>
    <property type="match status" value="1"/>
</dbReference>